<dbReference type="SUPFAM" id="SSF56784">
    <property type="entry name" value="HAD-like"/>
    <property type="match status" value="1"/>
</dbReference>
<dbReference type="InterPro" id="IPR051400">
    <property type="entry name" value="HAD-like_hydrolase"/>
</dbReference>
<dbReference type="Pfam" id="PF00702">
    <property type="entry name" value="Hydrolase"/>
    <property type="match status" value="1"/>
</dbReference>
<dbReference type="GO" id="GO:0016787">
    <property type="term" value="F:hydrolase activity"/>
    <property type="evidence" value="ECO:0007669"/>
    <property type="project" value="UniProtKB-KW"/>
</dbReference>
<organism evidence="4">
    <name type="scientific">marine metagenome</name>
    <dbReference type="NCBI Taxonomy" id="408172"/>
    <lineage>
        <taxon>unclassified sequences</taxon>
        <taxon>metagenomes</taxon>
        <taxon>ecological metagenomes</taxon>
    </lineage>
</organism>
<gene>
    <name evidence="4" type="ORF">METZ01_LOCUS232880</name>
</gene>
<keyword evidence="3" id="KW-0460">Magnesium</keyword>
<protein>
    <recommendedName>
        <fullName evidence="5">HAD family hydrolase</fullName>
    </recommendedName>
</protein>
<reference evidence="4" key="1">
    <citation type="submission" date="2018-05" db="EMBL/GenBank/DDBJ databases">
        <authorList>
            <person name="Lanie J.A."/>
            <person name="Ng W.-L."/>
            <person name="Kazmierczak K.M."/>
            <person name="Andrzejewski T.M."/>
            <person name="Davidsen T.M."/>
            <person name="Wayne K.J."/>
            <person name="Tettelin H."/>
            <person name="Glass J.I."/>
            <person name="Rusch D."/>
            <person name="Podicherti R."/>
            <person name="Tsui H.-C.T."/>
            <person name="Winkler M.E."/>
        </authorList>
    </citation>
    <scope>NUCLEOTIDE SEQUENCE</scope>
</reference>
<evidence type="ECO:0000313" key="4">
    <source>
        <dbReference type="EMBL" id="SVB80026.1"/>
    </source>
</evidence>
<dbReference type="PANTHER" id="PTHR46470:SF4">
    <property type="entry name" value="5-AMINO-6-(5-PHOSPHO-D-RIBITYLAMINO)URACIL PHOSPHATASE YIGB"/>
    <property type="match status" value="1"/>
</dbReference>
<keyword evidence="2" id="KW-0378">Hydrolase</keyword>
<evidence type="ECO:0008006" key="5">
    <source>
        <dbReference type="Google" id="ProtNLM"/>
    </source>
</evidence>
<dbReference type="SFLD" id="SFLDS00003">
    <property type="entry name" value="Haloacid_Dehalogenase"/>
    <property type="match status" value="1"/>
</dbReference>
<dbReference type="InterPro" id="IPR023214">
    <property type="entry name" value="HAD_sf"/>
</dbReference>
<dbReference type="Gene3D" id="1.20.120.1600">
    <property type="match status" value="1"/>
</dbReference>
<dbReference type="InterPro" id="IPR006439">
    <property type="entry name" value="HAD-SF_hydro_IA"/>
</dbReference>
<proteinExistence type="predicted"/>
<dbReference type="AlphaFoldDB" id="A0A382GY68"/>
<dbReference type="PRINTS" id="PR00413">
    <property type="entry name" value="HADHALOGNASE"/>
</dbReference>
<dbReference type="PANTHER" id="PTHR46470">
    <property type="entry name" value="N-ACYLNEURAMINATE-9-PHOSPHATASE"/>
    <property type="match status" value="1"/>
</dbReference>
<accession>A0A382GY68</accession>
<dbReference type="SFLD" id="SFLDG01129">
    <property type="entry name" value="C1.5:_HAD__Beta-PGM__Phosphata"/>
    <property type="match status" value="1"/>
</dbReference>
<comment type="cofactor">
    <cofactor evidence="1">
        <name>Mg(2+)</name>
        <dbReference type="ChEBI" id="CHEBI:18420"/>
    </cofactor>
</comment>
<evidence type="ECO:0000256" key="1">
    <source>
        <dbReference type="ARBA" id="ARBA00001946"/>
    </source>
</evidence>
<dbReference type="Gene3D" id="3.40.50.1000">
    <property type="entry name" value="HAD superfamily/HAD-like"/>
    <property type="match status" value="1"/>
</dbReference>
<dbReference type="NCBIfam" id="TIGR01549">
    <property type="entry name" value="HAD-SF-IA-v1"/>
    <property type="match status" value="1"/>
</dbReference>
<name>A0A382GY68_9ZZZZ</name>
<dbReference type="EMBL" id="UINC01058121">
    <property type="protein sequence ID" value="SVB80026.1"/>
    <property type="molecule type" value="Genomic_DNA"/>
</dbReference>
<evidence type="ECO:0000256" key="3">
    <source>
        <dbReference type="ARBA" id="ARBA00022842"/>
    </source>
</evidence>
<dbReference type="GO" id="GO:0009231">
    <property type="term" value="P:riboflavin biosynthetic process"/>
    <property type="evidence" value="ECO:0007669"/>
    <property type="project" value="TreeGrafter"/>
</dbReference>
<evidence type="ECO:0000256" key="2">
    <source>
        <dbReference type="ARBA" id="ARBA00022801"/>
    </source>
</evidence>
<dbReference type="InterPro" id="IPR036412">
    <property type="entry name" value="HAD-like_sf"/>
</dbReference>
<sequence length="232" mass="26270">MLRATMNHIRAISLDLDDTLWEIGPVIYKAERMLWDWLSKHCPLITEQFSTDQFLEIRRAILAQNAHKSHDLRYLRIKALEEAATTVGYDKSLAEAAFQVFDDARNVVELYADVAPALKVLYERFKLVAVTNGTANLDKIGIRHLFHSVITAADVGVAKPLKPIFDAALYEAGVLSHEMLHVGDHPEIDIDGAKRAGLWTAWINRNDDEWPEHLYSPDVTITKITDLCVLLK</sequence>